<accession>A0ACC2V7X0</accession>
<evidence type="ECO:0000313" key="2">
    <source>
        <dbReference type="Proteomes" id="UP001230649"/>
    </source>
</evidence>
<protein>
    <submittedName>
        <fullName evidence="1">Uncharacterized protein</fullName>
    </submittedName>
</protein>
<keyword evidence="2" id="KW-1185">Reference proteome</keyword>
<proteinExistence type="predicted"/>
<organism evidence="1 2">
    <name type="scientific">Naganishia adeliensis</name>
    <dbReference type="NCBI Taxonomy" id="92952"/>
    <lineage>
        <taxon>Eukaryota</taxon>
        <taxon>Fungi</taxon>
        <taxon>Dikarya</taxon>
        <taxon>Basidiomycota</taxon>
        <taxon>Agaricomycotina</taxon>
        <taxon>Tremellomycetes</taxon>
        <taxon>Filobasidiales</taxon>
        <taxon>Filobasidiaceae</taxon>
        <taxon>Naganishia</taxon>
    </lineage>
</organism>
<comment type="caution">
    <text evidence="1">The sequence shown here is derived from an EMBL/GenBank/DDBJ whole genome shotgun (WGS) entry which is preliminary data.</text>
</comment>
<gene>
    <name evidence="1" type="ORF">QFC20_006705</name>
</gene>
<sequence length="224" mass="25597">MDPSHSNQLGDDNESVASSEGTPHEHDKPEGAQQQEEEKLKPVLLLQSDTKALLKKIQDIMNDRSADSDYLFQNGYMIDSDIETLLERWNDFPSGIQLEEKLNDELMKLRDQFNKVVPVVRKRGAEWAAKDRANKVRFRRTEYGLPSLRGYRHYEPAEHSMDPCSFSETSFALFPEELPNDPATLLREADCRQFTLVNSPLDPEAASKPSSHHQRGFSGCLRLH</sequence>
<reference evidence="1" key="1">
    <citation type="submission" date="2023-04" db="EMBL/GenBank/DDBJ databases">
        <title>Draft Genome sequencing of Naganishia species isolated from polar environments using Oxford Nanopore Technology.</title>
        <authorList>
            <person name="Leo P."/>
            <person name="Venkateswaran K."/>
        </authorList>
    </citation>
    <scope>NUCLEOTIDE SEQUENCE</scope>
    <source>
        <strain evidence="1">MNA-CCFEE 5262</strain>
    </source>
</reference>
<dbReference type="Proteomes" id="UP001230649">
    <property type="component" value="Unassembled WGS sequence"/>
</dbReference>
<evidence type="ECO:0000313" key="1">
    <source>
        <dbReference type="EMBL" id="KAJ9095166.1"/>
    </source>
</evidence>
<name>A0ACC2V7X0_9TREE</name>
<dbReference type="EMBL" id="JASBWS010000127">
    <property type="protein sequence ID" value="KAJ9095166.1"/>
    <property type="molecule type" value="Genomic_DNA"/>
</dbReference>